<dbReference type="EMBL" id="JBHUHD010000001">
    <property type="protein sequence ID" value="MFD2140560.1"/>
    <property type="molecule type" value="Genomic_DNA"/>
</dbReference>
<dbReference type="PANTHER" id="PTHR35936:SF17">
    <property type="entry name" value="ARGININE-BINDING EXTRACELLULAR PROTEIN ARTP"/>
    <property type="match status" value="1"/>
</dbReference>
<comment type="caution">
    <text evidence="4">The sequence shown here is derived from an EMBL/GenBank/DDBJ whole genome shotgun (WGS) entry which is preliminary data.</text>
</comment>
<name>A0ABW4YWK7_9HYPH</name>
<reference evidence="5" key="1">
    <citation type="journal article" date="2019" name="Int. J. Syst. Evol. Microbiol.">
        <title>The Global Catalogue of Microorganisms (GCM) 10K type strain sequencing project: providing services to taxonomists for standard genome sequencing and annotation.</title>
        <authorList>
            <consortium name="The Broad Institute Genomics Platform"/>
            <consortium name="The Broad Institute Genome Sequencing Center for Infectious Disease"/>
            <person name="Wu L."/>
            <person name="Ma J."/>
        </authorList>
    </citation>
    <scope>NUCLEOTIDE SEQUENCE [LARGE SCALE GENOMIC DNA]</scope>
    <source>
        <strain evidence="5">CCM 7435</strain>
    </source>
</reference>
<accession>A0ABW4YWK7</accession>
<feature type="signal peptide" evidence="2">
    <location>
        <begin position="1"/>
        <end position="17"/>
    </location>
</feature>
<evidence type="ECO:0000259" key="3">
    <source>
        <dbReference type="SMART" id="SM00062"/>
    </source>
</evidence>
<sequence>MLKKIALSGLIALTAFAATLAPAAARTLDEIISSGVVRVGVNPTLPPLGKFNEKNEIVGFDVDFAGEIAKMLGVKLEVVQVGSPDRIPFVVSGKIDFVMGAMTRNPDRAKVIDFTVPAHTEVLGILTTEDKPYKNWKEMDSADVTFVQVRGSTPVKFIQDKLKNAKLVLLDNYPDAVRALAQGRGTAMIDVMDFMREHMDKHKDIKWKIVETPIDIYYCALGVGKNSTGLKDWLNVAIFELHRNGTTAELWKKWFGGDMIAPVQVTPYF</sequence>
<proteinExistence type="predicted"/>
<keyword evidence="5" id="KW-1185">Reference proteome</keyword>
<dbReference type="Proteomes" id="UP001597299">
    <property type="component" value="Unassembled WGS sequence"/>
</dbReference>
<dbReference type="Pfam" id="PF00497">
    <property type="entry name" value="SBP_bac_3"/>
    <property type="match status" value="1"/>
</dbReference>
<dbReference type="RefSeq" id="WP_213352874.1">
    <property type="nucleotide sequence ID" value="NZ_JAHBGB010000031.1"/>
</dbReference>
<dbReference type="Gene3D" id="3.40.190.10">
    <property type="entry name" value="Periplasmic binding protein-like II"/>
    <property type="match status" value="2"/>
</dbReference>
<evidence type="ECO:0000313" key="5">
    <source>
        <dbReference type="Proteomes" id="UP001597299"/>
    </source>
</evidence>
<evidence type="ECO:0000313" key="4">
    <source>
        <dbReference type="EMBL" id="MFD2140560.1"/>
    </source>
</evidence>
<gene>
    <name evidence="4" type="ORF">ACFSNC_09125</name>
</gene>
<evidence type="ECO:0000256" key="2">
    <source>
        <dbReference type="SAM" id="SignalP"/>
    </source>
</evidence>
<dbReference type="SMART" id="SM00062">
    <property type="entry name" value="PBPb"/>
    <property type="match status" value="1"/>
</dbReference>
<keyword evidence="1 2" id="KW-0732">Signal</keyword>
<feature type="domain" description="Solute-binding protein family 3/N-terminal" evidence="3">
    <location>
        <begin position="36"/>
        <end position="258"/>
    </location>
</feature>
<dbReference type="PANTHER" id="PTHR35936">
    <property type="entry name" value="MEMBRANE-BOUND LYTIC MUREIN TRANSGLYCOSYLASE F"/>
    <property type="match status" value="1"/>
</dbReference>
<feature type="chain" id="PRO_5046126281" evidence="2">
    <location>
        <begin position="18"/>
        <end position="269"/>
    </location>
</feature>
<protein>
    <submittedName>
        <fullName evidence="4">Transporter substrate-binding domain-containing protein</fullName>
    </submittedName>
</protein>
<organism evidence="4 5">
    <name type="scientific">Ancylobacter oerskovii</name>
    <dbReference type="NCBI Taxonomy" id="459519"/>
    <lineage>
        <taxon>Bacteria</taxon>
        <taxon>Pseudomonadati</taxon>
        <taxon>Pseudomonadota</taxon>
        <taxon>Alphaproteobacteria</taxon>
        <taxon>Hyphomicrobiales</taxon>
        <taxon>Xanthobacteraceae</taxon>
        <taxon>Ancylobacter</taxon>
    </lineage>
</organism>
<dbReference type="InterPro" id="IPR001638">
    <property type="entry name" value="Solute-binding_3/MltF_N"/>
</dbReference>
<dbReference type="SUPFAM" id="SSF53850">
    <property type="entry name" value="Periplasmic binding protein-like II"/>
    <property type="match status" value="1"/>
</dbReference>
<evidence type="ECO:0000256" key="1">
    <source>
        <dbReference type="ARBA" id="ARBA00022729"/>
    </source>
</evidence>